<reference evidence="1" key="1">
    <citation type="journal article" date="2023" name="G3 (Bethesda)">
        <title>Whole genome assembly and annotation of the endangered Caribbean coral Acropora cervicornis.</title>
        <authorList>
            <person name="Selwyn J.D."/>
            <person name="Vollmer S.V."/>
        </authorList>
    </citation>
    <scope>NUCLEOTIDE SEQUENCE</scope>
    <source>
        <strain evidence="1">K2</strain>
    </source>
</reference>
<name>A0AAD9UZT9_ACRCE</name>
<evidence type="ECO:0000313" key="2">
    <source>
        <dbReference type="Proteomes" id="UP001249851"/>
    </source>
</evidence>
<gene>
    <name evidence="1" type="ORF">P5673_021966</name>
</gene>
<accession>A0AAD9UZT9</accession>
<dbReference type="Proteomes" id="UP001249851">
    <property type="component" value="Unassembled WGS sequence"/>
</dbReference>
<organism evidence="1 2">
    <name type="scientific">Acropora cervicornis</name>
    <name type="common">Staghorn coral</name>
    <dbReference type="NCBI Taxonomy" id="6130"/>
    <lineage>
        <taxon>Eukaryota</taxon>
        <taxon>Metazoa</taxon>
        <taxon>Cnidaria</taxon>
        <taxon>Anthozoa</taxon>
        <taxon>Hexacorallia</taxon>
        <taxon>Scleractinia</taxon>
        <taxon>Astrocoeniina</taxon>
        <taxon>Acroporidae</taxon>
        <taxon>Acropora</taxon>
    </lineage>
</organism>
<proteinExistence type="predicted"/>
<dbReference type="AlphaFoldDB" id="A0AAD9UZT9"/>
<keyword evidence="2" id="KW-1185">Reference proteome</keyword>
<protein>
    <submittedName>
        <fullName evidence="1">Uncharacterized protein</fullName>
    </submittedName>
</protein>
<dbReference type="EMBL" id="JARQWQ010000058">
    <property type="protein sequence ID" value="KAK2555978.1"/>
    <property type="molecule type" value="Genomic_DNA"/>
</dbReference>
<sequence length="96" mass="9780">MACFEDDGLVVVGLYADVWELVMLEDVGGCITAPTLVAGAGLGEDEEIGCLAMVGEVVGSQFLTEYGCLEAVLFVSGADSLTADKDGCSLDGVLGL</sequence>
<evidence type="ECO:0000313" key="1">
    <source>
        <dbReference type="EMBL" id="KAK2555978.1"/>
    </source>
</evidence>
<comment type="caution">
    <text evidence="1">The sequence shown here is derived from an EMBL/GenBank/DDBJ whole genome shotgun (WGS) entry which is preliminary data.</text>
</comment>
<reference evidence="1" key="2">
    <citation type="journal article" date="2023" name="Science">
        <title>Genomic signatures of disease resistance in endangered staghorn corals.</title>
        <authorList>
            <person name="Vollmer S.V."/>
            <person name="Selwyn J.D."/>
            <person name="Despard B.A."/>
            <person name="Roesel C.L."/>
        </authorList>
    </citation>
    <scope>NUCLEOTIDE SEQUENCE</scope>
    <source>
        <strain evidence="1">K2</strain>
    </source>
</reference>